<keyword evidence="3" id="KW-0804">Transcription</keyword>
<dbReference type="InterPro" id="IPR052362">
    <property type="entry name" value="HTH-GbsR_regulator"/>
</dbReference>
<evidence type="ECO:0000259" key="4">
    <source>
        <dbReference type="Pfam" id="PF12802"/>
    </source>
</evidence>
<dbReference type="Gene3D" id="1.10.10.10">
    <property type="entry name" value="Winged helix-like DNA-binding domain superfamily/Winged helix DNA-binding domain"/>
    <property type="match status" value="1"/>
</dbReference>
<dbReference type="Pfam" id="PF12802">
    <property type="entry name" value="MarR_2"/>
    <property type="match status" value="1"/>
</dbReference>
<dbReference type="InterPro" id="IPR036390">
    <property type="entry name" value="WH_DNA-bd_sf"/>
</dbReference>
<dbReference type="InterPro" id="IPR011991">
    <property type="entry name" value="ArsR-like_HTH"/>
</dbReference>
<organism evidence="5 6">
    <name type="scientific">Fulvimarina uroteuthidis</name>
    <dbReference type="NCBI Taxonomy" id="3098149"/>
    <lineage>
        <taxon>Bacteria</taxon>
        <taxon>Pseudomonadati</taxon>
        <taxon>Pseudomonadota</taxon>
        <taxon>Alphaproteobacteria</taxon>
        <taxon>Hyphomicrobiales</taxon>
        <taxon>Aurantimonadaceae</taxon>
        <taxon>Fulvimarina</taxon>
    </lineage>
</organism>
<dbReference type="SUPFAM" id="SSF46785">
    <property type="entry name" value="Winged helix' DNA-binding domain"/>
    <property type="match status" value="1"/>
</dbReference>
<evidence type="ECO:0000256" key="1">
    <source>
        <dbReference type="ARBA" id="ARBA00023015"/>
    </source>
</evidence>
<evidence type="ECO:0000256" key="3">
    <source>
        <dbReference type="ARBA" id="ARBA00023163"/>
    </source>
</evidence>
<dbReference type="PANTHER" id="PTHR38465:SF1">
    <property type="entry name" value="HTH-TYPE TRANSCRIPTIONAL REGULATOR MJ1563-RELATED"/>
    <property type="match status" value="1"/>
</dbReference>
<accession>A0ABU5I279</accession>
<evidence type="ECO:0000313" key="6">
    <source>
        <dbReference type="Proteomes" id="UP001294412"/>
    </source>
</evidence>
<feature type="domain" description="HTH marR-type" evidence="4">
    <location>
        <begin position="35"/>
        <end position="89"/>
    </location>
</feature>
<dbReference type="Proteomes" id="UP001294412">
    <property type="component" value="Unassembled WGS sequence"/>
</dbReference>
<comment type="caution">
    <text evidence="5">The sequence shown here is derived from an EMBL/GenBank/DDBJ whole genome shotgun (WGS) entry which is preliminary data.</text>
</comment>
<reference evidence="5 6" key="1">
    <citation type="submission" date="2023-12" db="EMBL/GenBank/DDBJ databases">
        <title>Description of Novel Strain Fulvimarina sp. 2208YS6-2-32 isolated from Uroteuthis (Photololigo) edulis.</title>
        <authorList>
            <person name="Park J.-S."/>
        </authorList>
    </citation>
    <scope>NUCLEOTIDE SEQUENCE [LARGE SCALE GENOMIC DNA]</scope>
    <source>
        <strain evidence="5 6">2208YS6-2-32</strain>
    </source>
</reference>
<name>A0ABU5I279_9HYPH</name>
<gene>
    <name evidence="5" type="ORF">U0C82_07170</name>
</gene>
<dbReference type="PANTHER" id="PTHR38465">
    <property type="entry name" value="HTH-TYPE TRANSCRIPTIONAL REGULATOR MJ1563-RELATED"/>
    <property type="match status" value="1"/>
</dbReference>
<keyword evidence="1" id="KW-0805">Transcription regulation</keyword>
<keyword evidence="6" id="KW-1185">Reference proteome</keyword>
<dbReference type="RefSeq" id="WP_322186388.1">
    <property type="nucleotide sequence ID" value="NZ_JAXLPB010000002.1"/>
</dbReference>
<dbReference type="InterPro" id="IPR000835">
    <property type="entry name" value="HTH_MarR-typ"/>
</dbReference>
<dbReference type="EMBL" id="JAXLPB010000002">
    <property type="protein sequence ID" value="MDY8108924.1"/>
    <property type="molecule type" value="Genomic_DNA"/>
</dbReference>
<keyword evidence="2" id="KW-0238">DNA-binding</keyword>
<sequence>MNQAPAPTSFPSRPLPEAHAIFIERMGDHMEMEGMPRIAGRLFGLMLVDQGPISFSELAERLNVSRGSISTNARLLESQGLILRVDVAGERQDFFRLADRPFVNMLHGITGHMRETMVTLEECCFDGTQSQGMTGIRATYDFFAEAVDNLEALAKRLAERNGGEIGR</sequence>
<dbReference type="InterPro" id="IPR036388">
    <property type="entry name" value="WH-like_DNA-bd_sf"/>
</dbReference>
<evidence type="ECO:0000256" key="2">
    <source>
        <dbReference type="ARBA" id="ARBA00023125"/>
    </source>
</evidence>
<dbReference type="CDD" id="cd00090">
    <property type="entry name" value="HTH_ARSR"/>
    <property type="match status" value="1"/>
</dbReference>
<evidence type="ECO:0000313" key="5">
    <source>
        <dbReference type="EMBL" id="MDY8108924.1"/>
    </source>
</evidence>
<protein>
    <submittedName>
        <fullName evidence="5">MarR family transcriptional regulator</fullName>
    </submittedName>
</protein>
<proteinExistence type="predicted"/>